<evidence type="ECO:0000313" key="16">
    <source>
        <dbReference type="EMBL" id="ORX88774.1"/>
    </source>
</evidence>
<keyword evidence="3" id="KW-0633">Potassium transport</keyword>
<keyword evidence="8" id="KW-0406">Ion transport</keyword>
<evidence type="ECO:0000256" key="2">
    <source>
        <dbReference type="ARBA" id="ARBA00022448"/>
    </source>
</evidence>
<evidence type="ECO:0000256" key="6">
    <source>
        <dbReference type="ARBA" id="ARBA00022958"/>
    </source>
</evidence>
<dbReference type="GO" id="GO:0015271">
    <property type="term" value="F:outward rectifier potassium channel activity"/>
    <property type="evidence" value="ECO:0007669"/>
    <property type="project" value="TreeGrafter"/>
</dbReference>
<evidence type="ECO:0000256" key="1">
    <source>
        <dbReference type="ARBA" id="ARBA00004141"/>
    </source>
</evidence>
<evidence type="ECO:0000256" key="9">
    <source>
        <dbReference type="ARBA" id="ARBA00023136"/>
    </source>
</evidence>
<feature type="transmembrane region" description="Helical" evidence="12">
    <location>
        <begin position="175"/>
        <end position="194"/>
    </location>
</feature>
<feature type="transmembrane region" description="Helical" evidence="12">
    <location>
        <begin position="309"/>
        <end position="330"/>
    </location>
</feature>
<feature type="domain" description="RCK N-terminal" evidence="15">
    <location>
        <begin position="767"/>
        <end position="876"/>
    </location>
</feature>
<protein>
    <recommendedName>
        <fullName evidence="18">Calcium-activated potassium channel BK alpha subunit domain-containing protein</fullName>
    </recommendedName>
</protein>
<comment type="subcellular location">
    <subcellularLocation>
        <location evidence="1">Membrane</location>
        <topology evidence="1">Multi-pass membrane protein</topology>
    </subcellularLocation>
</comment>
<dbReference type="Gene3D" id="1.10.287.70">
    <property type="match status" value="1"/>
</dbReference>
<evidence type="ECO:0000259" key="13">
    <source>
        <dbReference type="Pfam" id="PF03493"/>
    </source>
</evidence>
<dbReference type="EMBL" id="MCFE01000498">
    <property type="protein sequence ID" value="ORX88774.1"/>
    <property type="molecule type" value="Genomic_DNA"/>
</dbReference>
<sequence length="1044" mass="119761">MTDPNSFNTYTGADYGGLNIDDSQMDWLKSKKSDEPLIAAPSGSSVPHIRQVFHRYNTDVSRQRAIPAFGTRTCRTDVSTIGRREANDPVFQALDENSPELHSLSEKRQLSFLPGLRNRQGWTYDRVREEYKERKVKERDNRFGLSLWTKIKTKVYCELYKDKLLGFVNSAERRLIFVILDLIADFLFCILYMVEMQMSEVTGFSPHWLWVDRPTVVWYLMILLTCENIISRLAQILFTQTTRYSTIISLYTFLDVVTGAPVIVSLFIKHGQYLYVPYFLRSIVVVWRIKRAIRNVISINADRLYDPLLMKLIVLVAYIIIIVYNGMAAFQYFELMFANTNYNLIESFYFTIITVSTVGYGDIVPKSIPAKFVVILLIVVVLTILPGLISDMLETLNQKNSGGGSYERIRDSNLIVICGVFDRIQSVRDILNGFLHQERQSTTTHLVFLGREKPTVQIKVLFNMPSYKNRVTYLHGSVLNTQDLKRASVETASAVFMLSDRNVVDSIEEDENNTLRTWAIHVYAPHVPIYTYNHHPFTSAYQKRVVRQTICPQEFQQALIGHNCLYKGSATLILNLLYNSRPIDKYSEPWQAQYDDGSGNEIYSGLVNPIFVGKPFTFVSWYLFQEFQAILFAVSVYVKKSNSHHIVLNPGSHYLLGPKDICYYISQGPEEVNDISNLSQSQFETSLKHIEYLTPSERDLLMNPHVASKYTTCNRRSVIEKFPSFNSDIIIGQPPPPYEDLDTPLCHLLKYPIESAEKIILPDARRMTGHILICSGYSDPFRLICTLRAAHITSSEHRHIVILRNQPPTEDEVKILGVFPDVYFVIGLKRSEKDLLRAGILGCSRLIILRRQNVAQKHDEYVDTSVIMCNQLARRILKQHDACKYIMVELVEQENVKLLQATDKHSKDKFTKVFTHAGIYASGQVFVDCLIDHLFYQSYHNKAIMKLVKLLCGLRSQKDLALDTKLDITSSYLCYIKVPEKFVGMPYNSLYRELATEQGIIPLGLFRAPDLDLGNTTPFVFTNPVPAMLLKNDDLVYVLKVTFD</sequence>
<feature type="transmembrane region" description="Helical" evidence="12">
    <location>
        <begin position="216"/>
        <end position="234"/>
    </location>
</feature>
<evidence type="ECO:0000256" key="7">
    <source>
        <dbReference type="ARBA" id="ARBA00022989"/>
    </source>
</evidence>
<keyword evidence="10" id="KW-0407">Ion channel</keyword>
<evidence type="ECO:0000259" key="14">
    <source>
        <dbReference type="Pfam" id="PF07885"/>
    </source>
</evidence>
<evidence type="ECO:0000259" key="15">
    <source>
        <dbReference type="Pfam" id="PF22614"/>
    </source>
</evidence>
<feature type="transmembrane region" description="Helical" evidence="12">
    <location>
        <begin position="246"/>
        <end position="267"/>
    </location>
</feature>
<dbReference type="InterPro" id="IPR047871">
    <property type="entry name" value="K_chnl_Slo-like"/>
</dbReference>
<proteinExistence type="predicted"/>
<feature type="transmembrane region" description="Helical" evidence="12">
    <location>
        <begin position="372"/>
        <end position="389"/>
    </location>
</feature>
<dbReference type="Gene3D" id="3.40.50.720">
    <property type="entry name" value="NAD(P)-binding Rossmann-like Domain"/>
    <property type="match status" value="2"/>
</dbReference>
<dbReference type="InterPro" id="IPR013099">
    <property type="entry name" value="K_chnl_dom"/>
</dbReference>
<evidence type="ECO:0008006" key="18">
    <source>
        <dbReference type="Google" id="ProtNLM"/>
    </source>
</evidence>
<dbReference type="Pfam" id="PF07885">
    <property type="entry name" value="Ion_trans_2"/>
    <property type="match status" value="1"/>
</dbReference>
<dbReference type="PANTHER" id="PTHR10027:SF10">
    <property type="entry name" value="SLOWPOKE 2, ISOFORM D"/>
    <property type="match status" value="1"/>
</dbReference>
<dbReference type="SUPFAM" id="SSF81324">
    <property type="entry name" value="Voltage-gated potassium channels"/>
    <property type="match status" value="1"/>
</dbReference>
<dbReference type="AlphaFoldDB" id="A0A1Y1XU11"/>
<dbReference type="InParanoid" id="A0A1Y1XU11"/>
<dbReference type="InterPro" id="IPR003148">
    <property type="entry name" value="RCK_N"/>
</dbReference>
<evidence type="ECO:0000256" key="8">
    <source>
        <dbReference type="ARBA" id="ARBA00023065"/>
    </source>
</evidence>
<evidence type="ECO:0000256" key="3">
    <source>
        <dbReference type="ARBA" id="ARBA00022538"/>
    </source>
</evidence>
<evidence type="ECO:0000256" key="4">
    <source>
        <dbReference type="ARBA" id="ARBA00022692"/>
    </source>
</evidence>
<dbReference type="Proteomes" id="UP000193498">
    <property type="component" value="Unassembled WGS sequence"/>
</dbReference>
<feature type="domain" description="RCK N-terminal" evidence="15">
    <location>
        <begin position="412"/>
        <end position="531"/>
    </location>
</feature>
<evidence type="ECO:0000256" key="11">
    <source>
        <dbReference type="ARBA" id="ARBA00034430"/>
    </source>
</evidence>
<organism evidence="16 17">
    <name type="scientific">Basidiobolus meristosporus CBS 931.73</name>
    <dbReference type="NCBI Taxonomy" id="1314790"/>
    <lineage>
        <taxon>Eukaryota</taxon>
        <taxon>Fungi</taxon>
        <taxon>Fungi incertae sedis</taxon>
        <taxon>Zoopagomycota</taxon>
        <taxon>Entomophthoromycotina</taxon>
        <taxon>Basidiobolomycetes</taxon>
        <taxon>Basidiobolales</taxon>
        <taxon>Basidiobolaceae</taxon>
        <taxon>Basidiobolus</taxon>
    </lineage>
</organism>
<feature type="transmembrane region" description="Helical" evidence="12">
    <location>
        <begin position="273"/>
        <end position="289"/>
    </location>
</feature>
<comment type="caution">
    <text evidence="16">The sequence shown here is derived from an EMBL/GenBank/DDBJ whole genome shotgun (WGS) entry which is preliminary data.</text>
</comment>
<keyword evidence="6" id="KW-0630">Potassium</keyword>
<accession>A0A1Y1XU11</accession>
<keyword evidence="7 12" id="KW-1133">Transmembrane helix</keyword>
<reference evidence="16 17" key="1">
    <citation type="submission" date="2016-07" db="EMBL/GenBank/DDBJ databases">
        <title>Pervasive Adenine N6-methylation of Active Genes in Fungi.</title>
        <authorList>
            <consortium name="DOE Joint Genome Institute"/>
            <person name="Mondo S.J."/>
            <person name="Dannebaum R.O."/>
            <person name="Kuo R.C."/>
            <person name="Labutti K."/>
            <person name="Haridas S."/>
            <person name="Kuo A."/>
            <person name="Salamov A."/>
            <person name="Ahrendt S.R."/>
            <person name="Lipzen A."/>
            <person name="Sullivan W."/>
            <person name="Andreopoulos W.B."/>
            <person name="Clum A."/>
            <person name="Lindquist E."/>
            <person name="Daum C."/>
            <person name="Ramamoorthy G.K."/>
            <person name="Gryganskyi A."/>
            <person name="Culley D."/>
            <person name="Magnuson J.K."/>
            <person name="James T.Y."/>
            <person name="O'Malley M.A."/>
            <person name="Stajich J.E."/>
            <person name="Spatafora J.W."/>
            <person name="Visel A."/>
            <person name="Grigoriev I.V."/>
        </authorList>
    </citation>
    <scope>NUCLEOTIDE SEQUENCE [LARGE SCALE GENOMIC DNA]</scope>
    <source>
        <strain evidence="16 17">CBS 931.73</strain>
    </source>
</reference>
<dbReference type="Pfam" id="PF22614">
    <property type="entry name" value="Slo-like_RCK"/>
    <property type="match status" value="2"/>
</dbReference>
<keyword evidence="4 12" id="KW-0812">Transmembrane</keyword>
<keyword evidence="2" id="KW-0813">Transport</keyword>
<keyword evidence="5" id="KW-0631">Potassium channel</keyword>
<name>A0A1Y1XU11_9FUNG</name>
<evidence type="ECO:0000256" key="10">
    <source>
        <dbReference type="ARBA" id="ARBA00023303"/>
    </source>
</evidence>
<feature type="domain" description="Potassium channel" evidence="14">
    <location>
        <begin position="320"/>
        <end position="396"/>
    </location>
</feature>
<evidence type="ECO:0000256" key="5">
    <source>
        <dbReference type="ARBA" id="ARBA00022826"/>
    </source>
</evidence>
<dbReference type="InterPro" id="IPR003929">
    <property type="entry name" value="K_chnl_BK_asu"/>
</dbReference>
<dbReference type="Pfam" id="PF03493">
    <property type="entry name" value="BK_channel_a"/>
    <property type="match status" value="1"/>
</dbReference>
<feature type="domain" description="Calcium-activated potassium channel BK alpha subunit" evidence="13">
    <location>
        <begin position="548"/>
        <end position="634"/>
    </location>
</feature>
<dbReference type="GO" id="GO:0005886">
    <property type="term" value="C:plasma membrane"/>
    <property type="evidence" value="ECO:0007669"/>
    <property type="project" value="TreeGrafter"/>
</dbReference>
<comment type="catalytic activity">
    <reaction evidence="11">
        <text>K(+)(in) = K(+)(out)</text>
        <dbReference type="Rhea" id="RHEA:29463"/>
        <dbReference type="ChEBI" id="CHEBI:29103"/>
    </reaction>
</comment>
<gene>
    <name evidence="16" type="ORF">K493DRAFT_319203</name>
</gene>
<dbReference type="GO" id="GO:0005228">
    <property type="term" value="F:intracellular sodium-activated potassium channel activity"/>
    <property type="evidence" value="ECO:0007669"/>
    <property type="project" value="TreeGrafter"/>
</dbReference>
<dbReference type="OrthoDB" id="297496at2759"/>
<evidence type="ECO:0000313" key="17">
    <source>
        <dbReference type="Proteomes" id="UP000193498"/>
    </source>
</evidence>
<keyword evidence="9 12" id="KW-0472">Membrane</keyword>
<evidence type="ECO:0000256" key="12">
    <source>
        <dbReference type="SAM" id="Phobius"/>
    </source>
</evidence>
<dbReference type="PANTHER" id="PTHR10027">
    <property type="entry name" value="CALCIUM-ACTIVATED POTASSIUM CHANNEL ALPHA CHAIN"/>
    <property type="match status" value="1"/>
</dbReference>
<keyword evidence="17" id="KW-1185">Reference proteome</keyword>
<feature type="transmembrane region" description="Helical" evidence="12">
    <location>
        <begin position="342"/>
        <end position="360"/>
    </location>
</feature>